<name>A0A917ELI2_9RHOB</name>
<dbReference type="RefSeq" id="WP_143226517.1">
    <property type="nucleotide sequence ID" value="NZ_BMKN01000002.1"/>
</dbReference>
<evidence type="ECO:0000313" key="2">
    <source>
        <dbReference type="Proteomes" id="UP000606730"/>
    </source>
</evidence>
<sequence length="226" mass="24086">MQEVKKTVFLGALLAAVIGAPVDAEPLLCDDPALSVSTADATTRDLTCTAASDARKAVEICGLSQTQPIEIKIVDSPIHNIGDCLAVFDCNQSQILVIDPDLLRGHLEPGDAYAALPNNVVFRSLLTHELAHALVHQSSEGRNIAPVDHEYIASALELVALSPTHRKTLLDAGGVEPPVSADLIDIFIYGIAPRRFAATAYLFFEANGCETIEGIIDGSSSFQVER</sequence>
<comment type="caution">
    <text evidence="1">The sequence shown here is derived from an EMBL/GenBank/DDBJ whole genome shotgun (WGS) entry which is preliminary data.</text>
</comment>
<proteinExistence type="predicted"/>
<dbReference type="EMBL" id="BMKN01000002">
    <property type="protein sequence ID" value="GGE57715.1"/>
    <property type="molecule type" value="Genomic_DNA"/>
</dbReference>
<reference evidence="1" key="2">
    <citation type="submission" date="2020-09" db="EMBL/GenBank/DDBJ databases">
        <authorList>
            <person name="Sun Q."/>
            <person name="Zhou Y."/>
        </authorList>
    </citation>
    <scope>NUCLEOTIDE SEQUENCE</scope>
    <source>
        <strain evidence="1">CGMCC 1.16012</strain>
    </source>
</reference>
<keyword evidence="2" id="KW-1185">Reference proteome</keyword>
<dbReference type="AlphaFoldDB" id="A0A917ELI2"/>
<gene>
    <name evidence="1" type="ORF">GCM10011517_26870</name>
</gene>
<dbReference type="OrthoDB" id="7859607at2"/>
<evidence type="ECO:0000313" key="1">
    <source>
        <dbReference type="EMBL" id="GGE57715.1"/>
    </source>
</evidence>
<organism evidence="1 2">
    <name type="scientific">Actibacterium pelagium</name>
    <dbReference type="NCBI Taxonomy" id="2029103"/>
    <lineage>
        <taxon>Bacteria</taxon>
        <taxon>Pseudomonadati</taxon>
        <taxon>Pseudomonadota</taxon>
        <taxon>Alphaproteobacteria</taxon>
        <taxon>Rhodobacterales</taxon>
        <taxon>Roseobacteraceae</taxon>
        <taxon>Actibacterium</taxon>
    </lineage>
</organism>
<accession>A0A917ELI2</accession>
<dbReference type="Proteomes" id="UP000606730">
    <property type="component" value="Unassembled WGS sequence"/>
</dbReference>
<dbReference type="InterPro" id="IPR046579">
    <property type="entry name" value="DUF6639"/>
</dbReference>
<protein>
    <submittedName>
        <fullName evidence="1">Uncharacterized protein</fullName>
    </submittedName>
</protein>
<reference evidence="1" key="1">
    <citation type="journal article" date="2014" name="Int. J. Syst. Evol. Microbiol.">
        <title>Complete genome sequence of Corynebacterium casei LMG S-19264T (=DSM 44701T), isolated from a smear-ripened cheese.</title>
        <authorList>
            <consortium name="US DOE Joint Genome Institute (JGI-PGF)"/>
            <person name="Walter F."/>
            <person name="Albersmeier A."/>
            <person name="Kalinowski J."/>
            <person name="Ruckert C."/>
        </authorList>
    </citation>
    <scope>NUCLEOTIDE SEQUENCE</scope>
    <source>
        <strain evidence="1">CGMCC 1.16012</strain>
    </source>
</reference>
<dbReference type="Pfam" id="PF20344">
    <property type="entry name" value="DUF6639"/>
    <property type="match status" value="1"/>
</dbReference>